<proteinExistence type="predicted"/>
<organism evidence="5 6">
    <name type="scientific">Luteolibacter arcticus</name>
    <dbReference type="NCBI Taxonomy" id="1581411"/>
    <lineage>
        <taxon>Bacteria</taxon>
        <taxon>Pseudomonadati</taxon>
        <taxon>Verrucomicrobiota</taxon>
        <taxon>Verrucomicrobiia</taxon>
        <taxon>Verrucomicrobiales</taxon>
        <taxon>Verrucomicrobiaceae</taxon>
        <taxon>Luteolibacter</taxon>
    </lineage>
</organism>
<evidence type="ECO:0000256" key="1">
    <source>
        <dbReference type="ARBA" id="ARBA00022679"/>
    </source>
</evidence>
<dbReference type="Pfam" id="PF02518">
    <property type="entry name" value="HATPase_c"/>
    <property type="match status" value="1"/>
</dbReference>
<dbReference type="Gene3D" id="1.20.5.1930">
    <property type="match status" value="1"/>
</dbReference>
<dbReference type="InterPro" id="IPR011712">
    <property type="entry name" value="Sig_transdc_His_kin_sub3_dim/P"/>
</dbReference>
<reference evidence="5 6" key="1">
    <citation type="submission" date="2022-10" db="EMBL/GenBank/DDBJ databases">
        <title>Luteolibacter arcticus strain CCTCC AB 2014275, whole genome shotgun sequencing project.</title>
        <authorList>
            <person name="Zhao G."/>
            <person name="Shen L."/>
        </authorList>
    </citation>
    <scope>NUCLEOTIDE SEQUENCE [LARGE SCALE GENOMIC DNA]</scope>
    <source>
        <strain evidence="5 6">CCTCC AB 2014275</strain>
    </source>
</reference>
<dbReference type="SMART" id="SM00387">
    <property type="entry name" value="HATPase_c"/>
    <property type="match status" value="1"/>
</dbReference>
<dbReference type="Gene3D" id="3.30.565.10">
    <property type="entry name" value="Histidine kinase-like ATPase, C-terminal domain"/>
    <property type="match status" value="1"/>
</dbReference>
<dbReference type="InterPro" id="IPR003594">
    <property type="entry name" value="HATPase_dom"/>
</dbReference>
<sequence length="733" mass="79756">MRKHPGAVYAAQSLLGAAGFWCVLGGPLPLHAEHIPLTSAKATFHSGTAAELAHVIDDIESGPFGWSVAPKFSEPQSLVVHCAKPVEATELDISLFFLSGRPNASIAEFALSYTTDDQPSLNGNWESLVIQRYAAEVVNLTRLEDGHLRSSVGPAGVNGVIPDDTYRLVVQVPRGRATGFRIEAFPLLDAKGAPRAMSWSHVRDFVLTEFRVAEHVRATTNIALHCPVKSSHPLYGVMKPGALTDGLPATLAHPLDEALGAGFHFDIDLGRSAAFDHINLRGRGDEWLDRFSRVLIRIYEEDPDTGAPPVWEGLDRADGSHPAPGEHDVIRASLGKGSFRGRYMRLSSDSPVPLSPQLAEVEVYESRAPEVVSALADGREIPVSGGLDLPPGVRRLSLRLRIPQIGKPTGTLLRWRVRGDLEEWQTSQLLTIDMPCPPPGKMVFEAQALHSDREWNATVLSLPIHARQHFWESHLVQGLASGATLLAAVWLARFLTKRRAARQLDLIRARASLAEERTRIARDLHDDLGANLARIGFLTEIAGRSIDDPEHVRLQLEKIYGTARDLTRQLGTVVWAVDPANDTLESFARYLHGHAEEYLGIAGIRCHFTSTEAMPAMRLSSTLRYHLLMIAKESLHNVVKHAGASLVAFSIAITDKDLILEISDNGRGLPPADAMKPGNGLANMQSRAAAIGGHCVFLSPPEGTGSVIRLTLPLNQLESTSTMATSPDLLAHS</sequence>
<accession>A0ABT3GQD1</accession>
<dbReference type="EMBL" id="JAPDDT010000016">
    <property type="protein sequence ID" value="MCW1925683.1"/>
    <property type="molecule type" value="Genomic_DNA"/>
</dbReference>
<dbReference type="CDD" id="cd16917">
    <property type="entry name" value="HATPase_UhpB-NarQ-NarX-like"/>
    <property type="match status" value="1"/>
</dbReference>
<keyword evidence="2 5" id="KW-0418">Kinase</keyword>
<evidence type="ECO:0000256" key="3">
    <source>
        <dbReference type="ARBA" id="ARBA00023012"/>
    </source>
</evidence>
<name>A0ABT3GQD1_9BACT</name>
<evidence type="ECO:0000256" key="2">
    <source>
        <dbReference type="ARBA" id="ARBA00022777"/>
    </source>
</evidence>
<dbReference type="RefSeq" id="WP_264489790.1">
    <property type="nucleotide sequence ID" value="NZ_JAPDDT010000016.1"/>
</dbReference>
<dbReference type="InterPro" id="IPR013783">
    <property type="entry name" value="Ig-like_fold"/>
</dbReference>
<dbReference type="PANTHER" id="PTHR24421">
    <property type="entry name" value="NITRATE/NITRITE SENSOR PROTEIN NARX-RELATED"/>
    <property type="match status" value="1"/>
</dbReference>
<dbReference type="Pfam" id="PF07730">
    <property type="entry name" value="HisKA_3"/>
    <property type="match status" value="1"/>
</dbReference>
<dbReference type="Proteomes" id="UP001320876">
    <property type="component" value="Unassembled WGS sequence"/>
</dbReference>
<evidence type="ECO:0000313" key="5">
    <source>
        <dbReference type="EMBL" id="MCW1925683.1"/>
    </source>
</evidence>
<evidence type="ECO:0000259" key="4">
    <source>
        <dbReference type="PROSITE" id="PS50109"/>
    </source>
</evidence>
<dbReference type="InterPro" id="IPR050482">
    <property type="entry name" value="Sensor_HK_TwoCompSys"/>
</dbReference>
<dbReference type="SUPFAM" id="SSF49785">
    <property type="entry name" value="Galactose-binding domain-like"/>
    <property type="match status" value="1"/>
</dbReference>
<dbReference type="SUPFAM" id="SSF55874">
    <property type="entry name" value="ATPase domain of HSP90 chaperone/DNA topoisomerase II/histidine kinase"/>
    <property type="match status" value="1"/>
</dbReference>
<dbReference type="PROSITE" id="PS50109">
    <property type="entry name" value="HIS_KIN"/>
    <property type="match status" value="1"/>
</dbReference>
<comment type="caution">
    <text evidence="5">The sequence shown here is derived from an EMBL/GenBank/DDBJ whole genome shotgun (WGS) entry which is preliminary data.</text>
</comment>
<keyword evidence="3" id="KW-0902">Two-component regulatory system</keyword>
<gene>
    <name evidence="5" type="ORF">OKA05_24205</name>
</gene>
<evidence type="ECO:0000313" key="6">
    <source>
        <dbReference type="Proteomes" id="UP001320876"/>
    </source>
</evidence>
<protein>
    <submittedName>
        <fullName evidence="5">Sensor histidine kinase</fullName>
    </submittedName>
</protein>
<dbReference type="InterPro" id="IPR005467">
    <property type="entry name" value="His_kinase_dom"/>
</dbReference>
<dbReference type="GO" id="GO:0016301">
    <property type="term" value="F:kinase activity"/>
    <property type="evidence" value="ECO:0007669"/>
    <property type="project" value="UniProtKB-KW"/>
</dbReference>
<dbReference type="InterPro" id="IPR008979">
    <property type="entry name" value="Galactose-bd-like_sf"/>
</dbReference>
<dbReference type="InterPro" id="IPR036890">
    <property type="entry name" value="HATPase_C_sf"/>
</dbReference>
<keyword evidence="1" id="KW-0808">Transferase</keyword>
<keyword evidence="6" id="KW-1185">Reference proteome</keyword>
<feature type="domain" description="Histidine kinase" evidence="4">
    <location>
        <begin position="627"/>
        <end position="716"/>
    </location>
</feature>
<dbReference type="Gene3D" id="2.60.40.10">
    <property type="entry name" value="Immunoglobulins"/>
    <property type="match status" value="1"/>
</dbReference>
<dbReference type="Gene3D" id="2.60.120.260">
    <property type="entry name" value="Galactose-binding domain-like"/>
    <property type="match status" value="1"/>
</dbReference>